<evidence type="ECO:0000256" key="9">
    <source>
        <dbReference type="ARBA" id="ARBA00019357"/>
    </source>
</evidence>
<dbReference type="Proteomes" id="UP001165393">
    <property type="component" value="Unassembled WGS sequence"/>
</dbReference>
<keyword evidence="10 23" id="KW-0436">Ligase</keyword>
<keyword evidence="13 23" id="KW-0067">ATP-binding</keyword>
<evidence type="ECO:0000256" key="11">
    <source>
        <dbReference type="ARBA" id="ARBA00022723"/>
    </source>
</evidence>
<evidence type="ECO:0000313" key="27">
    <source>
        <dbReference type="Proteomes" id="UP001165393"/>
    </source>
</evidence>
<dbReference type="GO" id="GO:0005737">
    <property type="term" value="C:cytoplasm"/>
    <property type="evidence" value="ECO:0007669"/>
    <property type="project" value="TreeGrafter"/>
</dbReference>
<dbReference type="EMBL" id="JAMQGP010000002">
    <property type="protein sequence ID" value="MCM2679245.1"/>
    <property type="molecule type" value="Genomic_DNA"/>
</dbReference>
<dbReference type="GO" id="GO:0005524">
    <property type="term" value="F:ATP binding"/>
    <property type="evidence" value="ECO:0007669"/>
    <property type="project" value="UniProtKB-KW"/>
</dbReference>
<evidence type="ECO:0000256" key="22">
    <source>
        <dbReference type="ARBA" id="ARBA00049161"/>
    </source>
</evidence>
<dbReference type="NCBIfam" id="NF008101">
    <property type="entry name" value="PRK10846.1"/>
    <property type="match status" value="1"/>
</dbReference>
<evidence type="ECO:0000256" key="23">
    <source>
        <dbReference type="PIRNR" id="PIRNR001563"/>
    </source>
</evidence>
<evidence type="ECO:0000256" key="4">
    <source>
        <dbReference type="ARBA" id="ARBA00005150"/>
    </source>
</evidence>
<evidence type="ECO:0000256" key="8">
    <source>
        <dbReference type="ARBA" id="ARBA00013025"/>
    </source>
</evidence>
<dbReference type="PANTHER" id="PTHR11136:SF0">
    <property type="entry name" value="DIHYDROFOLATE SYNTHETASE-RELATED"/>
    <property type="match status" value="1"/>
</dbReference>
<evidence type="ECO:0000256" key="18">
    <source>
        <dbReference type="ARBA" id="ARBA00032510"/>
    </source>
</evidence>
<evidence type="ECO:0000256" key="16">
    <source>
        <dbReference type="ARBA" id="ARBA00030048"/>
    </source>
</evidence>
<keyword evidence="15" id="KW-0289">Folate biosynthesis</keyword>
<comment type="subunit">
    <text evidence="6">Monomer.</text>
</comment>
<comment type="catalytic activity">
    <reaction evidence="22">
        <text>7,8-dihydropteroate + L-glutamate + ATP = 7,8-dihydrofolate + ADP + phosphate + H(+)</text>
        <dbReference type="Rhea" id="RHEA:23584"/>
        <dbReference type="ChEBI" id="CHEBI:15378"/>
        <dbReference type="ChEBI" id="CHEBI:17839"/>
        <dbReference type="ChEBI" id="CHEBI:29985"/>
        <dbReference type="ChEBI" id="CHEBI:30616"/>
        <dbReference type="ChEBI" id="CHEBI:43474"/>
        <dbReference type="ChEBI" id="CHEBI:57451"/>
        <dbReference type="ChEBI" id="CHEBI:456216"/>
        <dbReference type="EC" id="6.3.2.12"/>
    </reaction>
</comment>
<comment type="catalytic activity">
    <reaction evidence="21">
        <text>(6R)-5,10-methylenetetrahydrofolyl-(gamma-L-Glu)(n) + L-glutamate + ATP = (6R)-5,10-methylenetetrahydrofolyl-(gamma-L-Glu)(n+1) + ADP + phosphate + H(+)</text>
        <dbReference type="Rhea" id="RHEA:51912"/>
        <dbReference type="Rhea" id="RHEA-COMP:13257"/>
        <dbReference type="Rhea" id="RHEA-COMP:13258"/>
        <dbReference type="ChEBI" id="CHEBI:15378"/>
        <dbReference type="ChEBI" id="CHEBI:29985"/>
        <dbReference type="ChEBI" id="CHEBI:30616"/>
        <dbReference type="ChEBI" id="CHEBI:43474"/>
        <dbReference type="ChEBI" id="CHEBI:136572"/>
        <dbReference type="ChEBI" id="CHEBI:456216"/>
        <dbReference type="EC" id="6.3.2.17"/>
    </reaction>
</comment>
<dbReference type="InterPro" id="IPR013221">
    <property type="entry name" value="Mur_ligase_cen"/>
</dbReference>
<evidence type="ECO:0000256" key="14">
    <source>
        <dbReference type="ARBA" id="ARBA00022842"/>
    </source>
</evidence>
<evidence type="ECO:0000256" key="10">
    <source>
        <dbReference type="ARBA" id="ARBA00022598"/>
    </source>
</evidence>
<keyword evidence="27" id="KW-1185">Reference proteome</keyword>
<dbReference type="InterPro" id="IPR036565">
    <property type="entry name" value="Mur-like_cat_sf"/>
</dbReference>
<dbReference type="EC" id="6.3.2.17" evidence="8"/>
<name>A0AA41W5K1_9GAMM</name>
<evidence type="ECO:0000256" key="19">
    <source>
        <dbReference type="ARBA" id="ARBA00047493"/>
    </source>
</evidence>
<evidence type="ECO:0000256" key="1">
    <source>
        <dbReference type="ARBA" id="ARBA00001946"/>
    </source>
</evidence>
<evidence type="ECO:0000313" key="26">
    <source>
        <dbReference type="EMBL" id="MCM2679245.1"/>
    </source>
</evidence>
<comment type="catalytic activity">
    <reaction evidence="19">
        <text>(6S)-5,6,7,8-tetrahydrofolyl-(gamma-L-Glu)(n) + L-glutamate + ATP = (6S)-5,6,7,8-tetrahydrofolyl-(gamma-L-Glu)(n+1) + ADP + phosphate + H(+)</text>
        <dbReference type="Rhea" id="RHEA:10580"/>
        <dbReference type="Rhea" id="RHEA-COMP:14738"/>
        <dbReference type="Rhea" id="RHEA-COMP:14740"/>
        <dbReference type="ChEBI" id="CHEBI:15378"/>
        <dbReference type="ChEBI" id="CHEBI:29985"/>
        <dbReference type="ChEBI" id="CHEBI:30616"/>
        <dbReference type="ChEBI" id="CHEBI:43474"/>
        <dbReference type="ChEBI" id="CHEBI:141005"/>
        <dbReference type="ChEBI" id="CHEBI:456216"/>
        <dbReference type="EC" id="6.3.2.17"/>
    </reaction>
</comment>
<comment type="similarity">
    <text evidence="5 23">Belongs to the folylpolyglutamate synthase family.</text>
</comment>
<feature type="domain" description="Mur ligase C-terminal" evidence="24">
    <location>
        <begin position="288"/>
        <end position="405"/>
    </location>
</feature>
<evidence type="ECO:0000256" key="12">
    <source>
        <dbReference type="ARBA" id="ARBA00022741"/>
    </source>
</evidence>
<dbReference type="PROSITE" id="PS01012">
    <property type="entry name" value="FOLYLPOLYGLU_SYNT_2"/>
    <property type="match status" value="1"/>
</dbReference>
<dbReference type="RefSeq" id="WP_251260602.1">
    <property type="nucleotide sequence ID" value="NZ_JAMQGP010000002.1"/>
</dbReference>
<dbReference type="GO" id="GO:0004326">
    <property type="term" value="F:tetrahydrofolylpolyglutamate synthase activity"/>
    <property type="evidence" value="ECO:0007669"/>
    <property type="project" value="UniProtKB-EC"/>
</dbReference>
<dbReference type="EC" id="6.3.2.12" evidence="7"/>
<dbReference type="Pfam" id="PF02875">
    <property type="entry name" value="Mur_ligase_C"/>
    <property type="match status" value="1"/>
</dbReference>
<dbReference type="InterPro" id="IPR018109">
    <property type="entry name" value="Folylpolyglutamate_synth_CS"/>
</dbReference>
<dbReference type="SUPFAM" id="SSF53244">
    <property type="entry name" value="MurD-like peptide ligases, peptide-binding domain"/>
    <property type="match status" value="1"/>
</dbReference>
<comment type="pathway">
    <text evidence="4">Cofactor biosynthesis; tetrahydrofolylpolyglutamate biosynthesis.</text>
</comment>
<evidence type="ECO:0000256" key="3">
    <source>
        <dbReference type="ARBA" id="ARBA00004799"/>
    </source>
</evidence>
<evidence type="ECO:0000256" key="13">
    <source>
        <dbReference type="ARBA" id="ARBA00022840"/>
    </source>
</evidence>
<evidence type="ECO:0000256" key="21">
    <source>
        <dbReference type="ARBA" id="ARBA00049035"/>
    </source>
</evidence>
<reference evidence="26 27" key="1">
    <citation type="journal article" date="2013" name="Antonie Van Leeuwenhoek">
        <title>Echinimonas agarilytica gen. nov., sp. nov., a new gammaproteobacterium isolated from the sea urchin Strongylocentrotus intermedius.</title>
        <authorList>
            <person name="Nedashkovskaya O.I."/>
            <person name="Stenkova A.M."/>
            <person name="Zhukova N.V."/>
            <person name="Van Trappen S."/>
            <person name="Lee J.S."/>
            <person name="Kim S.B."/>
        </authorList>
    </citation>
    <scope>NUCLEOTIDE SEQUENCE [LARGE SCALE GENOMIC DNA]</scope>
    <source>
        <strain evidence="26 27">KMM 6351</strain>
    </source>
</reference>
<organism evidence="26 27">
    <name type="scientific">Echinimonas agarilytica</name>
    <dbReference type="NCBI Taxonomy" id="1215918"/>
    <lineage>
        <taxon>Bacteria</taxon>
        <taxon>Pseudomonadati</taxon>
        <taxon>Pseudomonadota</taxon>
        <taxon>Gammaproteobacteria</taxon>
        <taxon>Alteromonadales</taxon>
        <taxon>Echinimonadaceae</taxon>
        <taxon>Echinimonas</taxon>
    </lineage>
</organism>
<comment type="function">
    <text evidence="2">Functions in two distinct reactions of the de novo folate biosynthetic pathway. Catalyzes the addition of a glutamate residue to dihydropteroate (7,8-dihydropteroate or H2Pte) to form dihydrofolate (7,8-dihydrofolate monoglutamate or H2Pte-Glu). Also catalyzes successive additions of L-glutamate to tetrahydrofolate or 10-formyltetrahydrofolate or 5,10-methylenetetrahydrofolate, leading to folylpolyglutamate derivatives.</text>
</comment>
<dbReference type="Gene3D" id="3.90.190.20">
    <property type="entry name" value="Mur ligase, C-terminal domain"/>
    <property type="match status" value="1"/>
</dbReference>
<dbReference type="Pfam" id="PF08245">
    <property type="entry name" value="Mur_ligase_M"/>
    <property type="match status" value="1"/>
</dbReference>
<feature type="domain" description="Mur ligase central" evidence="25">
    <location>
        <begin position="53"/>
        <end position="191"/>
    </location>
</feature>
<dbReference type="Gene3D" id="3.40.1190.10">
    <property type="entry name" value="Mur-like, catalytic domain"/>
    <property type="match status" value="1"/>
</dbReference>
<evidence type="ECO:0000259" key="25">
    <source>
        <dbReference type="Pfam" id="PF08245"/>
    </source>
</evidence>
<comment type="catalytic activity">
    <reaction evidence="20">
        <text>10-formyltetrahydrofolyl-(gamma-L-Glu)(n) + L-glutamate + ATP = 10-formyltetrahydrofolyl-(gamma-L-Glu)(n+1) + ADP + phosphate + H(+)</text>
        <dbReference type="Rhea" id="RHEA:51904"/>
        <dbReference type="Rhea" id="RHEA-COMP:13088"/>
        <dbReference type="Rhea" id="RHEA-COMP:14300"/>
        <dbReference type="ChEBI" id="CHEBI:15378"/>
        <dbReference type="ChEBI" id="CHEBI:29985"/>
        <dbReference type="ChEBI" id="CHEBI:30616"/>
        <dbReference type="ChEBI" id="CHEBI:43474"/>
        <dbReference type="ChEBI" id="CHEBI:134413"/>
        <dbReference type="ChEBI" id="CHEBI:456216"/>
        <dbReference type="EC" id="6.3.2.17"/>
    </reaction>
</comment>
<evidence type="ECO:0000256" key="20">
    <source>
        <dbReference type="ARBA" id="ARBA00047808"/>
    </source>
</evidence>
<evidence type="ECO:0000256" key="6">
    <source>
        <dbReference type="ARBA" id="ARBA00011245"/>
    </source>
</evidence>
<gene>
    <name evidence="26" type="primary">folC</name>
    <name evidence="26" type="ORF">NAF29_06080</name>
</gene>
<comment type="caution">
    <text evidence="26">The sequence shown here is derived from an EMBL/GenBank/DDBJ whole genome shotgun (WGS) entry which is preliminary data.</text>
</comment>
<dbReference type="PANTHER" id="PTHR11136">
    <property type="entry name" value="FOLYLPOLYGLUTAMATE SYNTHASE-RELATED"/>
    <property type="match status" value="1"/>
</dbReference>
<dbReference type="FunFam" id="3.40.1190.10:FF:000004">
    <property type="entry name" value="Dihydrofolate synthase/folylpolyglutamate synthase"/>
    <property type="match status" value="1"/>
</dbReference>
<comment type="cofactor">
    <cofactor evidence="1">
        <name>Mg(2+)</name>
        <dbReference type="ChEBI" id="CHEBI:18420"/>
    </cofactor>
</comment>
<dbReference type="GO" id="GO:0046656">
    <property type="term" value="P:folic acid biosynthetic process"/>
    <property type="evidence" value="ECO:0007669"/>
    <property type="project" value="UniProtKB-KW"/>
</dbReference>
<dbReference type="InterPro" id="IPR001645">
    <property type="entry name" value="Folylpolyglutamate_synth"/>
</dbReference>
<proteinExistence type="inferred from homology"/>
<evidence type="ECO:0000256" key="17">
    <source>
        <dbReference type="ARBA" id="ARBA00030592"/>
    </source>
</evidence>
<keyword evidence="11" id="KW-0479">Metal-binding</keyword>
<evidence type="ECO:0000256" key="2">
    <source>
        <dbReference type="ARBA" id="ARBA00002714"/>
    </source>
</evidence>
<dbReference type="SUPFAM" id="SSF53623">
    <property type="entry name" value="MurD-like peptide ligases, catalytic domain"/>
    <property type="match status" value="1"/>
</dbReference>
<dbReference type="InterPro" id="IPR036615">
    <property type="entry name" value="Mur_ligase_C_dom_sf"/>
</dbReference>
<dbReference type="NCBIfam" id="TIGR01499">
    <property type="entry name" value="folC"/>
    <property type="match status" value="1"/>
</dbReference>
<dbReference type="GO" id="GO:0008841">
    <property type="term" value="F:dihydrofolate synthase activity"/>
    <property type="evidence" value="ECO:0007669"/>
    <property type="project" value="UniProtKB-EC"/>
</dbReference>
<sequence>MTSPLSAGRSLDEWLAYLESIHPTEIELGLERVGSVADALSLRSLAPSKVILVAGTNGKGSTCCFIENCLLQAGYRVGVYSSPHICDYRERVRVNGQMQDAEAFCEAFCAVEEARGETSLSYFEFGTLAALLMLKRAQLDVAIVEVGLGGRLDATNVISPDVSVVTSVDYDHETFLGSDINIIGQEKAGVFRTGKPAILGSVDLPPTVLQHALDIDAQAWQLGRDFALHKAEDGLWAYRGRNQQWHSLPVPALPLTNLGTALATLDALQIDVAEDAIAKGVAAANLPGRWQVVQNAPLVVLDVAHNPQATRLLAEQIRTNKSQRVIGVVAMLSDKDSVNSLNPLKQIIDCWYVANLDVPRGAQASMLAESLSEQSPNICLNVETALRHALETAAEDDMVVVFGSFYTVAAALESLQRS</sequence>
<evidence type="ECO:0000256" key="7">
    <source>
        <dbReference type="ARBA" id="ARBA00013023"/>
    </source>
</evidence>
<keyword evidence="12 23" id="KW-0547">Nucleotide-binding</keyword>
<evidence type="ECO:0000256" key="5">
    <source>
        <dbReference type="ARBA" id="ARBA00008276"/>
    </source>
</evidence>
<dbReference type="GO" id="GO:0046872">
    <property type="term" value="F:metal ion binding"/>
    <property type="evidence" value="ECO:0007669"/>
    <property type="project" value="UniProtKB-KW"/>
</dbReference>
<dbReference type="InterPro" id="IPR004101">
    <property type="entry name" value="Mur_ligase_C"/>
</dbReference>
<evidence type="ECO:0000256" key="15">
    <source>
        <dbReference type="ARBA" id="ARBA00022909"/>
    </source>
</evidence>
<protein>
    <recommendedName>
        <fullName evidence="9">Dihydrofolate synthase/folylpolyglutamate synthase</fullName>
        <ecNumber evidence="7">6.3.2.12</ecNumber>
        <ecNumber evidence="8">6.3.2.17</ecNumber>
    </recommendedName>
    <alternativeName>
        <fullName evidence="18">Folylpoly-gamma-glutamate synthetase-dihydrofolate synthetase</fullName>
    </alternativeName>
    <alternativeName>
        <fullName evidence="16">Folylpolyglutamate synthetase</fullName>
    </alternativeName>
    <alternativeName>
        <fullName evidence="17">Tetrahydrofolylpolyglutamate synthase</fullName>
    </alternativeName>
</protein>
<comment type="pathway">
    <text evidence="3">Cofactor biosynthesis; tetrahydrofolate biosynthesis; 7,8-dihydrofolate from 2-amino-4-hydroxy-6-hydroxymethyl-7,8-dihydropteridine diphosphate and 4-aminobenzoate: step 2/2.</text>
</comment>
<accession>A0AA41W5K1</accession>
<keyword evidence="14" id="KW-0460">Magnesium</keyword>
<dbReference type="AlphaFoldDB" id="A0AA41W5K1"/>
<evidence type="ECO:0000259" key="24">
    <source>
        <dbReference type="Pfam" id="PF02875"/>
    </source>
</evidence>
<dbReference type="PIRSF" id="PIRSF001563">
    <property type="entry name" value="Folylpolyglu_synth"/>
    <property type="match status" value="1"/>
</dbReference>